<keyword evidence="5" id="KW-0539">Nucleus</keyword>
<dbReference type="PANTHER" id="PTHR12265:SF30">
    <property type="entry name" value="TRANSMEMBRANE PROTEIN 53"/>
    <property type="match status" value="1"/>
</dbReference>
<evidence type="ECO:0000256" key="5">
    <source>
        <dbReference type="ARBA" id="ARBA00023242"/>
    </source>
</evidence>
<dbReference type="STRING" id="1754190.A0A1Y2AJH7"/>
<dbReference type="GO" id="GO:0005640">
    <property type="term" value="C:nuclear outer membrane"/>
    <property type="evidence" value="ECO:0007669"/>
    <property type="project" value="UniProtKB-SubCell"/>
</dbReference>
<evidence type="ECO:0000313" key="7">
    <source>
        <dbReference type="EMBL" id="ORY22733.1"/>
    </source>
</evidence>
<comment type="similarity">
    <text evidence="1">Belongs to the TMEM53 family.</text>
</comment>
<gene>
    <name evidence="7" type="ORF">LY90DRAFT_707058</name>
</gene>
<organism evidence="7 8">
    <name type="scientific">Neocallimastix californiae</name>
    <dbReference type="NCBI Taxonomy" id="1754190"/>
    <lineage>
        <taxon>Eukaryota</taxon>
        <taxon>Fungi</taxon>
        <taxon>Fungi incertae sedis</taxon>
        <taxon>Chytridiomycota</taxon>
        <taxon>Chytridiomycota incertae sedis</taxon>
        <taxon>Neocallimastigomycetes</taxon>
        <taxon>Neocallimastigales</taxon>
        <taxon>Neocallimastigaceae</taxon>
        <taxon>Neocallimastix</taxon>
    </lineage>
</organism>
<evidence type="ECO:0000256" key="2">
    <source>
        <dbReference type="ARBA" id="ARBA00022692"/>
    </source>
</evidence>
<keyword evidence="3" id="KW-1133">Transmembrane helix</keyword>
<comment type="subcellular location">
    <subcellularLocation>
        <location evidence="6">Nucleus outer membrane</location>
        <topology evidence="6">Single-pass membrane protein</topology>
    </subcellularLocation>
</comment>
<keyword evidence="2" id="KW-0812">Transmembrane</keyword>
<evidence type="ECO:0008006" key="9">
    <source>
        <dbReference type="Google" id="ProtNLM"/>
    </source>
</evidence>
<dbReference type="PANTHER" id="PTHR12265">
    <property type="entry name" value="TRANSMEMBRANE PROTEIN 53"/>
    <property type="match status" value="1"/>
</dbReference>
<dbReference type="InterPro" id="IPR029058">
    <property type="entry name" value="AB_hydrolase_fold"/>
</dbReference>
<evidence type="ECO:0000256" key="1">
    <source>
        <dbReference type="ARBA" id="ARBA00007387"/>
    </source>
</evidence>
<evidence type="ECO:0000256" key="3">
    <source>
        <dbReference type="ARBA" id="ARBA00022989"/>
    </source>
</evidence>
<name>A0A1Y2AJH7_9FUNG</name>
<accession>A0A1Y2AJH7</accession>
<dbReference type="InterPro" id="IPR008547">
    <property type="entry name" value="DUF829_TMEM53"/>
</dbReference>
<sequence>MEFNKILNSNYFLIKKICQPNRQFLIRTLANTKYQTNFNTTLSNRILLNQISTHSLHTLSSLNSCRSHNTQQINLNYFPTSSISIPSIFGLTYNNSLYNYTPFYRKEHFRITSLFSKDEENTSNKVIHHVRNDILAPPLTEEQIAKHEREKEIYQKIRKFEHYNYFRSISNSFFYDTLKIDEEDKDLSLFDRLLHRYFSNRKIQTKYTSRNLNRGFVYVNPEKEPEDTTTICECSSDKSSRELMVLLGWWNCHPKHLRKYIKLYSNLGHPVLAHISPTLLLVVPKILNIKNEHLMKQMFQFWKENRAKGQEYKIMFHTFSDNGSYVFAHFTYVLQVNLRKYRKKMQTRQTRLLKRLNLTSLTINPSPSSILAKLSLPLSSVNSEIVHVPGQKSAFNDHWNDENENEITEDQFLNMLTKMEKEGKWKKGDRVSKLVENYRQAKKDYDDYEAFFYCMEAAIMDSGPSLLTQSVITRGITAGITSMKWMKYIGVKHTNYSPKLSKMICYFYYIYVRQPSIAKYLLDIYYPAFYNVPKHMAYMFMYGNGDRVICPDLIEPYIQHLQKNGFLVRRAYFEGSDHVMHFVVHREVYKSEVLKFIHDIREHSKIECKSGVRVIYDEKTGIIQDHEKILIPDKHKSNIKSIWARAKSDEEHFRFLGIIPKRPKSIELMEDEINH</sequence>
<evidence type="ECO:0000256" key="6">
    <source>
        <dbReference type="ARBA" id="ARBA00034303"/>
    </source>
</evidence>
<keyword evidence="8" id="KW-1185">Reference proteome</keyword>
<keyword evidence="4" id="KW-0472">Membrane</keyword>
<dbReference type="EMBL" id="MCOG01000243">
    <property type="protein sequence ID" value="ORY22733.1"/>
    <property type="molecule type" value="Genomic_DNA"/>
</dbReference>
<evidence type="ECO:0000256" key="4">
    <source>
        <dbReference type="ARBA" id="ARBA00023136"/>
    </source>
</evidence>
<dbReference type="AlphaFoldDB" id="A0A1Y2AJH7"/>
<dbReference type="Pfam" id="PF05705">
    <property type="entry name" value="DUF829"/>
    <property type="match status" value="2"/>
</dbReference>
<comment type="caution">
    <text evidence="7">The sequence shown here is derived from an EMBL/GenBank/DDBJ whole genome shotgun (WGS) entry which is preliminary data.</text>
</comment>
<reference evidence="7 8" key="1">
    <citation type="submission" date="2016-08" db="EMBL/GenBank/DDBJ databases">
        <title>A Parts List for Fungal Cellulosomes Revealed by Comparative Genomics.</title>
        <authorList>
            <consortium name="DOE Joint Genome Institute"/>
            <person name="Haitjema C.H."/>
            <person name="Gilmore S.P."/>
            <person name="Henske J.K."/>
            <person name="Solomon K.V."/>
            <person name="De Groot R."/>
            <person name="Kuo A."/>
            <person name="Mondo S.J."/>
            <person name="Salamov A.A."/>
            <person name="Labutti K."/>
            <person name="Zhao Z."/>
            <person name="Chiniquy J."/>
            <person name="Barry K."/>
            <person name="Brewer H.M."/>
            <person name="Purvine S.O."/>
            <person name="Wright A.T."/>
            <person name="Boxma B."/>
            <person name="Van Alen T."/>
            <person name="Hackstein J.H."/>
            <person name="Baker S.E."/>
            <person name="Grigoriev I.V."/>
            <person name="O'Malley M.A."/>
        </authorList>
    </citation>
    <scope>NUCLEOTIDE SEQUENCE [LARGE SCALE GENOMIC DNA]</scope>
    <source>
        <strain evidence="7 8">G1</strain>
    </source>
</reference>
<evidence type="ECO:0000313" key="8">
    <source>
        <dbReference type="Proteomes" id="UP000193920"/>
    </source>
</evidence>
<dbReference type="SUPFAM" id="SSF53474">
    <property type="entry name" value="alpha/beta-Hydrolases"/>
    <property type="match status" value="1"/>
</dbReference>
<dbReference type="OrthoDB" id="77878at2759"/>
<protein>
    <recommendedName>
        <fullName evidence="9">Alpha/beta-hydrolase</fullName>
    </recommendedName>
</protein>
<dbReference type="Proteomes" id="UP000193920">
    <property type="component" value="Unassembled WGS sequence"/>
</dbReference>
<proteinExistence type="inferred from homology"/>